<comment type="caution">
    <text evidence="1">The sequence shown here is derived from an EMBL/GenBank/DDBJ whole genome shotgun (WGS) entry which is preliminary data.</text>
</comment>
<dbReference type="InterPro" id="IPR036583">
    <property type="entry name" value="23S_rRNA_IVS_sf"/>
</dbReference>
<dbReference type="RefSeq" id="WP_379660998.1">
    <property type="nucleotide sequence ID" value="NZ_JBHUDG010000002.1"/>
</dbReference>
<dbReference type="PANTHER" id="PTHR38471">
    <property type="entry name" value="FOUR HELIX BUNDLE PROTEIN"/>
    <property type="match status" value="1"/>
</dbReference>
<organism evidence="1 2">
    <name type="scientific">Pseudopedobacter beijingensis</name>
    <dbReference type="NCBI Taxonomy" id="1207056"/>
    <lineage>
        <taxon>Bacteria</taxon>
        <taxon>Pseudomonadati</taxon>
        <taxon>Bacteroidota</taxon>
        <taxon>Sphingobacteriia</taxon>
        <taxon>Sphingobacteriales</taxon>
        <taxon>Sphingobacteriaceae</taxon>
        <taxon>Pseudopedobacter</taxon>
    </lineage>
</organism>
<dbReference type="Gene3D" id="1.20.1440.60">
    <property type="entry name" value="23S rRNA-intervening sequence"/>
    <property type="match status" value="1"/>
</dbReference>
<gene>
    <name evidence="1" type="ORF">ACFSAH_01930</name>
</gene>
<dbReference type="Proteomes" id="UP001597118">
    <property type="component" value="Unassembled WGS sequence"/>
</dbReference>
<name>A0ABW4I9E1_9SPHI</name>
<dbReference type="EMBL" id="JBHUDG010000002">
    <property type="protein sequence ID" value="MFD1628614.1"/>
    <property type="molecule type" value="Genomic_DNA"/>
</dbReference>
<evidence type="ECO:0000313" key="1">
    <source>
        <dbReference type="EMBL" id="MFD1628614.1"/>
    </source>
</evidence>
<keyword evidence="2" id="KW-1185">Reference proteome</keyword>
<reference evidence="2" key="1">
    <citation type="journal article" date="2019" name="Int. J. Syst. Evol. Microbiol.">
        <title>The Global Catalogue of Microorganisms (GCM) 10K type strain sequencing project: providing services to taxonomists for standard genome sequencing and annotation.</title>
        <authorList>
            <consortium name="The Broad Institute Genomics Platform"/>
            <consortium name="The Broad Institute Genome Sequencing Center for Infectious Disease"/>
            <person name="Wu L."/>
            <person name="Ma J."/>
        </authorList>
    </citation>
    <scope>NUCLEOTIDE SEQUENCE [LARGE SCALE GENOMIC DNA]</scope>
    <source>
        <strain evidence="2">CCUG 53762</strain>
    </source>
</reference>
<dbReference type="NCBIfam" id="TIGR02436">
    <property type="entry name" value="four helix bundle protein"/>
    <property type="match status" value="1"/>
</dbReference>
<dbReference type="SUPFAM" id="SSF158446">
    <property type="entry name" value="IVS-encoded protein-like"/>
    <property type="match status" value="1"/>
</dbReference>
<protein>
    <submittedName>
        <fullName evidence="1">Four helix bundle protein</fullName>
    </submittedName>
</protein>
<evidence type="ECO:0000313" key="2">
    <source>
        <dbReference type="Proteomes" id="UP001597118"/>
    </source>
</evidence>
<accession>A0ABW4I9E1</accession>
<dbReference type="InterPro" id="IPR012657">
    <property type="entry name" value="23S_rRNA-intervening_sequence"/>
</dbReference>
<dbReference type="PANTHER" id="PTHR38471:SF2">
    <property type="entry name" value="FOUR HELIX BUNDLE PROTEIN"/>
    <property type="match status" value="1"/>
</dbReference>
<proteinExistence type="predicted"/>
<sequence length="119" mass="13807">MYKDFTEMPVWKLAMDYAVKIFELTTNLPKQEDYALTSQIRRAALSISDNIAEGFGRETARDKKHFYVIARGSALETKNQLIYGTKVSYFNETLVTDLFTLQAQIHFELNKIIKTMRNS</sequence>
<dbReference type="Pfam" id="PF05635">
    <property type="entry name" value="23S_rRNA_IVP"/>
    <property type="match status" value="1"/>
</dbReference>
<dbReference type="CDD" id="cd16377">
    <property type="entry name" value="23S_rRNA_IVP_like"/>
    <property type="match status" value="1"/>
</dbReference>